<feature type="transmembrane region" description="Helical" evidence="1">
    <location>
        <begin position="78"/>
        <end position="98"/>
    </location>
</feature>
<keyword evidence="3" id="KW-1185">Reference proteome</keyword>
<keyword evidence="1" id="KW-1133">Transmembrane helix</keyword>
<evidence type="ECO:0000256" key="1">
    <source>
        <dbReference type="SAM" id="Phobius"/>
    </source>
</evidence>
<dbReference type="Proteomes" id="UP001449795">
    <property type="component" value="Chromosome"/>
</dbReference>
<gene>
    <name evidence="2" type="ORF">AAC691_10345</name>
</gene>
<protein>
    <submittedName>
        <fullName evidence="2">Uncharacterized protein</fullName>
    </submittedName>
</protein>
<accession>A0ABZ3DAD7</accession>
<organism evidence="2 3">
    <name type="scientific">Nguyenibacter vanlangensis</name>
    <dbReference type="NCBI Taxonomy" id="1216886"/>
    <lineage>
        <taxon>Bacteria</taxon>
        <taxon>Pseudomonadati</taxon>
        <taxon>Pseudomonadota</taxon>
        <taxon>Alphaproteobacteria</taxon>
        <taxon>Acetobacterales</taxon>
        <taxon>Acetobacteraceae</taxon>
        <taxon>Nguyenibacter</taxon>
    </lineage>
</organism>
<sequence>MRFNLKFLTGADDILASAGAIKRQVVGPVLRFNSMFKKQPVQTLPTESNDPAERFKVAARVYAISAPEIERRTRVSAWLFWLSAAPVFPLLGLCGARAGDGDYSTAIIAASACLYCSVQALKSGFANYQFRTRSLMSFRSYLGTDMLPKFRSNKS</sequence>
<dbReference type="EMBL" id="CP152276">
    <property type="protein sequence ID" value="XAE44783.1"/>
    <property type="molecule type" value="Genomic_DNA"/>
</dbReference>
<evidence type="ECO:0000313" key="2">
    <source>
        <dbReference type="EMBL" id="XAE44783.1"/>
    </source>
</evidence>
<name>A0ABZ3DAD7_9PROT</name>
<feature type="transmembrane region" description="Helical" evidence="1">
    <location>
        <begin position="104"/>
        <end position="121"/>
    </location>
</feature>
<reference evidence="2 3" key="1">
    <citation type="submission" date="2024-04" db="EMBL/GenBank/DDBJ databases">
        <title>Complete genome sequence of Nguyenibacter vanlangesis HBCM-1154, a strain capable of nitrogen fixation, IAA production, and phosphorus solubilization isolated from sugarcane soil.</title>
        <authorList>
            <person name="MY HANH P."/>
        </authorList>
    </citation>
    <scope>NUCLEOTIDE SEQUENCE [LARGE SCALE GENOMIC DNA]</scope>
    <source>
        <strain evidence="2 3">HBCM 1154</strain>
    </source>
</reference>
<dbReference type="RefSeq" id="WP_342629990.1">
    <property type="nucleotide sequence ID" value="NZ_CP152276.1"/>
</dbReference>
<proteinExistence type="predicted"/>
<keyword evidence="1" id="KW-0812">Transmembrane</keyword>
<evidence type="ECO:0000313" key="3">
    <source>
        <dbReference type="Proteomes" id="UP001449795"/>
    </source>
</evidence>
<keyword evidence="1" id="KW-0472">Membrane</keyword>